<organism evidence="1 2">
    <name type="scientific">Linum tenue</name>
    <dbReference type="NCBI Taxonomy" id="586396"/>
    <lineage>
        <taxon>Eukaryota</taxon>
        <taxon>Viridiplantae</taxon>
        <taxon>Streptophyta</taxon>
        <taxon>Embryophyta</taxon>
        <taxon>Tracheophyta</taxon>
        <taxon>Spermatophyta</taxon>
        <taxon>Magnoliopsida</taxon>
        <taxon>eudicotyledons</taxon>
        <taxon>Gunneridae</taxon>
        <taxon>Pentapetalae</taxon>
        <taxon>rosids</taxon>
        <taxon>fabids</taxon>
        <taxon>Malpighiales</taxon>
        <taxon>Linaceae</taxon>
        <taxon>Linum</taxon>
    </lineage>
</organism>
<name>A0AAV0J4H5_9ROSI</name>
<proteinExistence type="predicted"/>
<gene>
    <name evidence="1" type="ORF">LITE_LOCUS12629</name>
</gene>
<evidence type="ECO:0000313" key="2">
    <source>
        <dbReference type="Proteomes" id="UP001154282"/>
    </source>
</evidence>
<dbReference type="Proteomes" id="UP001154282">
    <property type="component" value="Unassembled WGS sequence"/>
</dbReference>
<comment type="caution">
    <text evidence="1">The sequence shown here is derived from an EMBL/GenBank/DDBJ whole genome shotgun (WGS) entry which is preliminary data.</text>
</comment>
<evidence type="ECO:0000313" key="1">
    <source>
        <dbReference type="EMBL" id="CAI0404811.1"/>
    </source>
</evidence>
<keyword evidence="2" id="KW-1185">Reference proteome</keyword>
<sequence length="101" mass="11710">MVGGMVPVNWLYLRSSRRRFGNEEKLRFCKVPVMSRYDKLISVTLPDSSQAIPNHRQGLAAEEFELRFAGIAHELRMDWFLRPSFHFSRARTSPAVEAKVD</sequence>
<dbReference type="EMBL" id="CAMGYJ010000004">
    <property type="protein sequence ID" value="CAI0404811.1"/>
    <property type="molecule type" value="Genomic_DNA"/>
</dbReference>
<dbReference type="AlphaFoldDB" id="A0AAV0J4H5"/>
<protein>
    <submittedName>
        <fullName evidence="1">Uncharacterized protein</fullName>
    </submittedName>
</protein>
<accession>A0AAV0J4H5</accession>
<reference evidence="1" key="1">
    <citation type="submission" date="2022-08" db="EMBL/GenBank/DDBJ databases">
        <authorList>
            <person name="Gutierrez-Valencia J."/>
        </authorList>
    </citation>
    <scope>NUCLEOTIDE SEQUENCE</scope>
</reference>